<evidence type="ECO:0000313" key="2">
    <source>
        <dbReference type="EMBL" id="NEC34977.1"/>
    </source>
</evidence>
<gene>
    <name evidence="2" type="ORF">G3I66_17675</name>
</gene>
<accession>A0A6G3TE34</accession>
<feature type="compositionally biased region" description="Low complexity" evidence="1">
    <location>
        <begin position="51"/>
        <end position="78"/>
    </location>
</feature>
<sequence length="78" mass="8013">MRRDVRQRGPVQFPQHAGHPCVVALQYDGSAPHGGVDPGGAESRLPGGVGLPTDDLPADALPADDLPADADAYAVDSQ</sequence>
<protein>
    <submittedName>
        <fullName evidence="2">Uncharacterized protein</fullName>
    </submittedName>
</protein>
<evidence type="ECO:0000256" key="1">
    <source>
        <dbReference type="SAM" id="MobiDB-lite"/>
    </source>
</evidence>
<name>A0A6G3TE34_9ACTN</name>
<dbReference type="Proteomes" id="UP000475666">
    <property type="component" value="Unassembled WGS sequence"/>
</dbReference>
<reference evidence="2 3" key="1">
    <citation type="submission" date="2020-01" db="EMBL/GenBank/DDBJ databases">
        <title>Insect and environment-associated Actinomycetes.</title>
        <authorList>
            <person name="Currrie C."/>
            <person name="Chevrette M."/>
            <person name="Carlson C."/>
            <person name="Stubbendieck R."/>
            <person name="Wendt-Pienkowski E."/>
        </authorList>
    </citation>
    <scope>NUCLEOTIDE SEQUENCE [LARGE SCALE GENOMIC DNA]</scope>
    <source>
        <strain evidence="2 3">SID7739</strain>
    </source>
</reference>
<proteinExistence type="predicted"/>
<feature type="region of interest" description="Disordered" evidence="1">
    <location>
        <begin position="28"/>
        <end position="78"/>
    </location>
</feature>
<dbReference type="EMBL" id="JAAGMQ010000513">
    <property type="protein sequence ID" value="NEC34977.1"/>
    <property type="molecule type" value="Genomic_DNA"/>
</dbReference>
<dbReference type="AlphaFoldDB" id="A0A6G3TE34"/>
<organism evidence="2 3">
    <name type="scientific">Streptomyces rubrogriseus</name>
    <dbReference type="NCBI Taxonomy" id="194673"/>
    <lineage>
        <taxon>Bacteria</taxon>
        <taxon>Bacillati</taxon>
        <taxon>Actinomycetota</taxon>
        <taxon>Actinomycetes</taxon>
        <taxon>Kitasatosporales</taxon>
        <taxon>Streptomycetaceae</taxon>
        <taxon>Streptomyces</taxon>
        <taxon>Streptomyces violaceoruber group</taxon>
    </lineage>
</organism>
<evidence type="ECO:0000313" key="3">
    <source>
        <dbReference type="Proteomes" id="UP000475666"/>
    </source>
</evidence>
<comment type="caution">
    <text evidence="2">The sequence shown here is derived from an EMBL/GenBank/DDBJ whole genome shotgun (WGS) entry which is preliminary data.</text>
</comment>